<organism evidence="8 9">
    <name type="scientific">Kalmanozyma brasiliensis (strain GHG001)</name>
    <name type="common">Yeast</name>
    <name type="synonym">Pseudozyma brasiliensis</name>
    <dbReference type="NCBI Taxonomy" id="1365824"/>
    <lineage>
        <taxon>Eukaryota</taxon>
        <taxon>Fungi</taxon>
        <taxon>Dikarya</taxon>
        <taxon>Basidiomycota</taxon>
        <taxon>Ustilaginomycotina</taxon>
        <taxon>Ustilaginomycetes</taxon>
        <taxon>Ustilaginales</taxon>
        <taxon>Ustilaginaceae</taxon>
        <taxon>Kalmanozyma</taxon>
    </lineage>
</organism>
<feature type="region of interest" description="Disordered" evidence="6">
    <location>
        <begin position="169"/>
        <end position="188"/>
    </location>
</feature>
<dbReference type="AlphaFoldDB" id="V5EZL2"/>
<reference evidence="9" key="1">
    <citation type="journal article" date="2013" name="Genome Announc.">
        <title>Draft genome sequence of Pseudozyma brasiliensis sp. nov. strain GHG001, a high producer of endo-1,4-xylanase isolated from an insect pest of sugarcane.</title>
        <authorList>
            <person name="Oliveira J.V.D.C."/>
            <person name="dos Santos R.A.C."/>
            <person name="Borges T.A."/>
            <person name="Riano-Pachon D.M."/>
            <person name="Goldman G.H."/>
        </authorList>
    </citation>
    <scope>NUCLEOTIDE SEQUENCE [LARGE SCALE GENOMIC DNA]</scope>
    <source>
        <strain evidence="9">GHG001</strain>
    </source>
</reference>
<protein>
    <recommendedName>
        <fullName evidence="10">ATPase, vacuolar ER assembly factor, Vma12</fullName>
    </recommendedName>
</protein>
<evidence type="ECO:0000256" key="4">
    <source>
        <dbReference type="ARBA" id="ARBA00022989"/>
    </source>
</evidence>
<dbReference type="eggNOG" id="ENOG502SD8D">
    <property type="taxonomic scope" value="Eukaryota"/>
</dbReference>
<feature type="region of interest" description="Disordered" evidence="6">
    <location>
        <begin position="28"/>
        <end position="60"/>
    </location>
</feature>
<evidence type="ECO:0000313" key="9">
    <source>
        <dbReference type="Proteomes" id="UP000019377"/>
    </source>
</evidence>
<evidence type="ECO:0000256" key="6">
    <source>
        <dbReference type="SAM" id="MobiDB-lite"/>
    </source>
</evidence>
<dbReference type="HOGENOM" id="CLU_928115_0_0_1"/>
<feature type="compositionally biased region" description="Polar residues" evidence="6">
    <location>
        <begin position="169"/>
        <end position="182"/>
    </location>
</feature>
<dbReference type="PANTHER" id="PTHR31394">
    <property type="entry name" value="TRANSMEMBRANE PROTEIN 199"/>
    <property type="match status" value="1"/>
</dbReference>
<comment type="subcellular location">
    <subcellularLocation>
        <location evidence="1">Endoplasmic reticulum membrane</location>
        <topology evidence="1">Multi-pass membrane protein</topology>
    </subcellularLocation>
</comment>
<evidence type="ECO:0000256" key="7">
    <source>
        <dbReference type="SAM" id="Phobius"/>
    </source>
</evidence>
<keyword evidence="9" id="KW-1185">Reference proteome</keyword>
<dbReference type="OrthoDB" id="19981at2759"/>
<dbReference type="Proteomes" id="UP000019377">
    <property type="component" value="Unassembled WGS sequence"/>
</dbReference>
<keyword evidence="4 7" id="KW-1133">Transmembrane helix</keyword>
<feature type="transmembrane region" description="Helical" evidence="7">
    <location>
        <begin position="229"/>
        <end position="249"/>
    </location>
</feature>
<dbReference type="EMBL" id="KI545859">
    <property type="protein sequence ID" value="EST08324.1"/>
    <property type="molecule type" value="Genomic_DNA"/>
</dbReference>
<evidence type="ECO:0000313" key="8">
    <source>
        <dbReference type="EMBL" id="EST08324.1"/>
    </source>
</evidence>
<dbReference type="GeneID" id="27417876"/>
<dbReference type="GO" id="GO:0070072">
    <property type="term" value="P:vacuolar proton-transporting V-type ATPase complex assembly"/>
    <property type="evidence" value="ECO:0007669"/>
    <property type="project" value="InterPro"/>
</dbReference>
<dbReference type="OMA" id="WWASGNA"/>
<dbReference type="InterPro" id="IPR021013">
    <property type="entry name" value="ATPase_Vma12"/>
</dbReference>
<evidence type="ECO:0000256" key="3">
    <source>
        <dbReference type="ARBA" id="ARBA00022824"/>
    </source>
</evidence>
<keyword evidence="5 7" id="KW-0472">Membrane</keyword>
<keyword evidence="3" id="KW-0256">Endoplasmic reticulum</keyword>
<name>V5EZL2_KALBG</name>
<accession>V5EZL2</accession>
<dbReference type="PANTHER" id="PTHR31394:SF1">
    <property type="entry name" value="TRANSMEMBRANE PROTEIN 199"/>
    <property type="match status" value="1"/>
</dbReference>
<proteinExistence type="predicted"/>
<dbReference type="Pfam" id="PF11712">
    <property type="entry name" value="Vma12"/>
    <property type="match status" value="1"/>
</dbReference>
<evidence type="ECO:0008006" key="10">
    <source>
        <dbReference type="Google" id="ProtNLM"/>
    </source>
</evidence>
<feature type="region of interest" description="Disordered" evidence="6">
    <location>
        <begin position="271"/>
        <end position="305"/>
    </location>
</feature>
<sequence>MTRLVLSAASSDLLRRLVRESDSDHHAVQSLKAALEEQPEQPKMTTASPAVPTTNESATSPSSIVLDHKVLISIASWAQSDAQPTIDSAKLKLSSLVAGSHVYVPPKPVFQRSKELEDSLAAIRQAQEQAEYQRMSTFTSSSTGYKIPSSYVNIAGVDPSLSLSQRISSHTTAPHLSSNQPLSREAEEKAWKDAQRTLSVILNIFLSALATATAAWWASGNAKVGNKVLVSMLVALVTAVAEGVLYSRYSVYVQESKKVKTNRMKGSDVKGGIDLGEFKPLQLGGTPAIGSSGKSQPSRASKEPS</sequence>
<dbReference type="RefSeq" id="XP_016293313.1">
    <property type="nucleotide sequence ID" value="XM_016435257.1"/>
</dbReference>
<dbReference type="GO" id="GO:0005789">
    <property type="term" value="C:endoplasmic reticulum membrane"/>
    <property type="evidence" value="ECO:0007669"/>
    <property type="project" value="UniProtKB-SubCell"/>
</dbReference>
<evidence type="ECO:0000256" key="2">
    <source>
        <dbReference type="ARBA" id="ARBA00022692"/>
    </source>
</evidence>
<evidence type="ECO:0000256" key="1">
    <source>
        <dbReference type="ARBA" id="ARBA00004477"/>
    </source>
</evidence>
<keyword evidence="2 7" id="KW-0812">Transmembrane</keyword>
<feature type="compositionally biased region" description="Polar residues" evidence="6">
    <location>
        <begin position="43"/>
        <end position="60"/>
    </location>
</feature>
<gene>
    <name evidence="8" type="ORF">PSEUBRA_SCAF17g04323</name>
</gene>
<feature type="transmembrane region" description="Helical" evidence="7">
    <location>
        <begin position="198"/>
        <end position="217"/>
    </location>
</feature>
<evidence type="ECO:0000256" key="5">
    <source>
        <dbReference type="ARBA" id="ARBA00023136"/>
    </source>
</evidence>